<reference evidence="1" key="1">
    <citation type="submission" date="2014-09" db="EMBL/GenBank/DDBJ databases">
        <authorList>
            <person name="Magalhaes I.L.F."/>
            <person name="Oliveira U."/>
            <person name="Santos F.R."/>
            <person name="Vidigal T.H.D.A."/>
            <person name="Brescovit A.D."/>
            <person name="Santos A.J."/>
        </authorList>
    </citation>
    <scope>NUCLEOTIDE SEQUENCE</scope>
    <source>
        <tissue evidence="1">Shoot tissue taken approximately 20 cm above the soil surface</tissue>
    </source>
</reference>
<accession>A0A0A9FK24</accession>
<dbReference type="AlphaFoldDB" id="A0A0A9FK24"/>
<reference evidence="1" key="2">
    <citation type="journal article" date="2015" name="Data Brief">
        <title>Shoot transcriptome of the giant reed, Arundo donax.</title>
        <authorList>
            <person name="Barrero R.A."/>
            <person name="Guerrero F.D."/>
            <person name="Moolhuijzen P."/>
            <person name="Goolsby J.A."/>
            <person name="Tidwell J."/>
            <person name="Bellgard S.E."/>
            <person name="Bellgard M.I."/>
        </authorList>
    </citation>
    <scope>NUCLEOTIDE SEQUENCE</scope>
    <source>
        <tissue evidence="1">Shoot tissue taken approximately 20 cm above the soil surface</tissue>
    </source>
</reference>
<proteinExistence type="predicted"/>
<dbReference type="EMBL" id="GBRH01186312">
    <property type="protein sequence ID" value="JAE11584.1"/>
    <property type="molecule type" value="Transcribed_RNA"/>
</dbReference>
<sequence>MSQSCHFAYPHDQNIMPLTCKTTVLVYDFKLTLNCKFLQARILVDCYDKLSPLRPFLEQCYKLLQIQKAIC</sequence>
<evidence type="ECO:0000313" key="1">
    <source>
        <dbReference type="EMBL" id="JAE11584.1"/>
    </source>
</evidence>
<organism evidence="1">
    <name type="scientific">Arundo donax</name>
    <name type="common">Giant reed</name>
    <name type="synonym">Donax arundinaceus</name>
    <dbReference type="NCBI Taxonomy" id="35708"/>
    <lineage>
        <taxon>Eukaryota</taxon>
        <taxon>Viridiplantae</taxon>
        <taxon>Streptophyta</taxon>
        <taxon>Embryophyta</taxon>
        <taxon>Tracheophyta</taxon>
        <taxon>Spermatophyta</taxon>
        <taxon>Magnoliopsida</taxon>
        <taxon>Liliopsida</taxon>
        <taxon>Poales</taxon>
        <taxon>Poaceae</taxon>
        <taxon>PACMAD clade</taxon>
        <taxon>Arundinoideae</taxon>
        <taxon>Arundineae</taxon>
        <taxon>Arundo</taxon>
    </lineage>
</organism>
<name>A0A0A9FK24_ARUDO</name>
<protein>
    <submittedName>
        <fullName evidence="1">Uncharacterized protein</fullName>
    </submittedName>
</protein>